<evidence type="ECO:0000256" key="1">
    <source>
        <dbReference type="PROSITE-ProRule" id="PRU00087"/>
    </source>
</evidence>
<dbReference type="InterPro" id="IPR013783">
    <property type="entry name" value="Ig-like_fold"/>
</dbReference>
<evidence type="ECO:0000313" key="3">
    <source>
        <dbReference type="Proteomes" id="UP000225706"/>
    </source>
</evidence>
<reference evidence="3" key="1">
    <citation type="journal article" date="2017" name="bioRxiv">
        <title>Comparative analysis of the genomes of Stylophora pistillata and Acropora digitifera provides evidence for extensive differences between species of corals.</title>
        <authorList>
            <person name="Voolstra C.R."/>
            <person name="Li Y."/>
            <person name="Liew Y.J."/>
            <person name="Baumgarten S."/>
            <person name="Zoccola D."/>
            <person name="Flot J.-F."/>
            <person name="Tambutte S."/>
            <person name="Allemand D."/>
            <person name="Aranda M."/>
        </authorList>
    </citation>
    <scope>NUCLEOTIDE SEQUENCE [LARGE SCALE GENOMIC DNA]</scope>
</reference>
<dbReference type="InterPro" id="IPR014756">
    <property type="entry name" value="Ig_E-set"/>
</dbReference>
<accession>A0A2B4RS85</accession>
<dbReference type="Gene3D" id="2.60.40.10">
    <property type="entry name" value="Immunoglobulins"/>
    <property type="match status" value="1"/>
</dbReference>
<keyword evidence="3" id="KW-1185">Reference proteome</keyword>
<dbReference type="SUPFAM" id="SSF81296">
    <property type="entry name" value="E set domains"/>
    <property type="match status" value="1"/>
</dbReference>
<dbReference type="Proteomes" id="UP000225706">
    <property type="component" value="Unassembled WGS sequence"/>
</dbReference>
<name>A0A2B4RS85_STYPI</name>
<dbReference type="PANTHER" id="PTHR16165">
    <property type="entry name" value="NXPE FAMILY MEMBER"/>
    <property type="match status" value="1"/>
</dbReference>
<comment type="caution">
    <text evidence="2">The sequence shown here is derived from an EMBL/GenBank/DDBJ whole genome shotgun (WGS) entry which is preliminary data.</text>
</comment>
<dbReference type="OrthoDB" id="5955925at2759"/>
<proteinExistence type="predicted"/>
<dbReference type="InterPro" id="IPR017868">
    <property type="entry name" value="Filamin/ABP280_repeat-like"/>
</dbReference>
<protein>
    <submittedName>
        <fullName evidence="2">Uncharacterized protein</fullName>
    </submittedName>
</protein>
<gene>
    <name evidence="2" type="ORF">AWC38_SpisGene16184</name>
</gene>
<dbReference type="PROSITE" id="PS50194">
    <property type="entry name" value="FILAMIN_REPEAT"/>
    <property type="match status" value="1"/>
</dbReference>
<organism evidence="2 3">
    <name type="scientific">Stylophora pistillata</name>
    <name type="common">Smooth cauliflower coral</name>
    <dbReference type="NCBI Taxonomy" id="50429"/>
    <lineage>
        <taxon>Eukaryota</taxon>
        <taxon>Metazoa</taxon>
        <taxon>Cnidaria</taxon>
        <taxon>Anthozoa</taxon>
        <taxon>Hexacorallia</taxon>
        <taxon>Scleractinia</taxon>
        <taxon>Astrocoeniina</taxon>
        <taxon>Pocilloporidae</taxon>
        <taxon>Stylophora</taxon>
    </lineage>
</organism>
<feature type="repeat" description="Filamin" evidence="1">
    <location>
        <begin position="44"/>
        <end position="126"/>
    </location>
</feature>
<dbReference type="Gene3D" id="3.40.50.1110">
    <property type="entry name" value="SGNH hydrolase"/>
    <property type="match status" value="1"/>
</dbReference>
<dbReference type="InterPro" id="IPR036514">
    <property type="entry name" value="SGNH_hydro_sf"/>
</dbReference>
<dbReference type="AlphaFoldDB" id="A0A2B4RS85"/>
<dbReference type="EMBL" id="LSMT01000362">
    <property type="protein sequence ID" value="PFX19400.1"/>
    <property type="molecule type" value="Genomic_DNA"/>
</dbReference>
<evidence type="ECO:0000313" key="2">
    <source>
        <dbReference type="EMBL" id="PFX19400.1"/>
    </source>
</evidence>
<sequence length="452" mass="51694">MDWQAIINPCYENMAWGKVKDGWEKPNRTNASTSDIIFQDIRPAGEYCKIFIQSKTSDNRRKDIGGDTWRVYVRGPSSIAATVFDHNNGTYEALFLIMEPGTYQLLVYLDYSLCDGFKDPPRDWFIMGNAQGKFQREGLLGFLDDYLVQPLQNGTYFEINVTKAEINLALDDKLRSLESCPSTCNNLWDGFGRWRNDTWRPYLEESYNWSLPANHSSSGTFWVYGDSLGVRLYQSISSRALCRKLYSKCKNSYNWLYPVINAAKSRIENDSLDFRAEEVLKAIRRVLTTTELQQSSSLLLLNLGLHYTASVNFTTFQKVISEVINLLKETQVDSQGKEGLMYKAKIIWKSTTALCKHHGKEFNPTDSRFLTPQRVLLFSAYAMSAMCQAGFDVIDVYPMTESYPGGTFAEDVVHYPDKVFSALETLLEKYKVNRIEGIGTDDSKIRIRRCTG</sequence>
<dbReference type="PANTHER" id="PTHR16165:SF5">
    <property type="entry name" value="NXPE FAMILY MEMBER 3"/>
    <property type="match status" value="1"/>
</dbReference>